<dbReference type="Pfam" id="PF13202">
    <property type="entry name" value="EF-hand_5"/>
    <property type="match status" value="2"/>
</dbReference>
<evidence type="ECO:0000256" key="2">
    <source>
        <dbReference type="SAM" id="SignalP"/>
    </source>
</evidence>
<reference evidence="5" key="1">
    <citation type="submission" date="2022-11" db="UniProtKB">
        <authorList>
            <consortium name="WormBaseParasite"/>
        </authorList>
    </citation>
    <scope>IDENTIFICATION</scope>
</reference>
<sequence length="210" mass="23702">MYVFLLVVFIKVLFVAQINEVVACKARIFSPHKCCAFQTAWHGGWLGWGCPDWKPACNFFGRNCVRCLTAYNRGKGNCKPRVYCSCFYCCNPKYAENCPNGCNDCIRDGWGGCWPNFNYKWKSLGDSSPSMLEAEAEAWEHFDMVDVDKNGSISLNEAIEHFMSKENGTSAEHLAKNVSWFAEMDINGNNQIEPGEFDRSLIGANNQTRG</sequence>
<dbReference type="PROSITE" id="PS00018">
    <property type="entry name" value="EF_HAND_1"/>
    <property type="match status" value="1"/>
</dbReference>
<proteinExistence type="predicted"/>
<name>A0A914H5R7_GLORO</name>
<feature type="domain" description="EF-hand" evidence="3">
    <location>
        <begin position="133"/>
        <end position="168"/>
    </location>
</feature>
<evidence type="ECO:0000256" key="1">
    <source>
        <dbReference type="ARBA" id="ARBA00022837"/>
    </source>
</evidence>
<evidence type="ECO:0000313" key="5">
    <source>
        <dbReference type="WBParaSite" id="Gr19_v10_g1393.t1"/>
    </source>
</evidence>
<dbReference type="GO" id="GO:0005509">
    <property type="term" value="F:calcium ion binding"/>
    <property type="evidence" value="ECO:0007669"/>
    <property type="project" value="InterPro"/>
</dbReference>
<keyword evidence="2" id="KW-0732">Signal</keyword>
<dbReference type="Gene3D" id="1.10.238.10">
    <property type="entry name" value="EF-hand"/>
    <property type="match status" value="1"/>
</dbReference>
<dbReference type="InterPro" id="IPR011992">
    <property type="entry name" value="EF-hand-dom_pair"/>
</dbReference>
<dbReference type="InterPro" id="IPR002048">
    <property type="entry name" value="EF_hand_dom"/>
</dbReference>
<keyword evidence="4" id="KW-1185">Reference proteome</keyword>
<keyword evidence="1" id="KW-0106">Calcium</keyword>
<evidence type="ECO:0000259" key="3">
    <source>
        <dbReference type="PROSITE" id="PS50222"/>
    </source>
</evidence>
<dbReference type="CDD" id="cd00051">
    <property type="entry name" value="EFh"/>
    <property type="match status" value="1"/>
</dbReference>
<dbReference type="AlphaFoldDB" id="A0A914H5R7"/>
<evidence type="ECO:0000313" key="4">
    <source>
        <dbReference type="Proteomes" id="UP000887572"/>
    </source>
</evidence>
<dbReference type="Proteomes" id="UP000887572">
    <property type="component" value="Unplaced"/>
</dbReference>
<dbReference type="WBParaSite" id="Gr19_v10_g1393.t1">
    <property type="protein sequence ID" value="Gr19_v10_g1393.t1"/>
    <property type="gene ID" value="Gr19_v10_g1393"/>
</dbReference>
<protein>
    <submittedName>
        <fullName evidence="5">EF-hand domain-containing protein</fullName>
    </submittedName>
</protein>
<accession>A0A914H5R7</accession>
<feature type="chain" id="PRO_5038008116" evidence="2">
    <location>
        <begin position="24"/>
        <end position="210"/>
    </location>
</feature>
<organism evidence="4 5">
    <name type="scientific">Globodera rostochiensis</name>
    <name type="common">Golden nematode worm</name>
    <name type="synonym">Heterodera rostochiensis</name>
    <dbReference type="NCBI Taxonomy" id="31243"/>
    <lineage>
        <taxon>Eukaryota</taxon>
        <taxon>Metazoa</taxon>
        <taxon>Ecdysozoa</taxon>
        <taxon>Nematoda</taxon>
        <taxon>Chromadorea</taxon>
        <taxon>Rhabditida</taxon>
        <taxon>Tylenchina</taxon>
        <taxon>Tylenchomorpha</taxon>
        <taxon>Tylenchoidea</taxon>
        <taxon>Heteroderidae</taxon>
        <taxon>Heteroderinae</taxon>
        <taxon>Globodera</taxon>
    </lineage>
</organism>
<feature type="signal peptide" evidence="2">
    <location>
        <begin position="1"/>
        <end position="23"/>
    </location>
</feature>
<dbReference type="InterPro" id="IPR018247">
    <property type="entry name" value="EF_Hand_1_Ca_BS"/>
</dbReference>
<dbReference type="SUPFAM" id="SSF47473">
    <property type="entry name" value="EF-hand"/>
    <property type="match status" value="1"/>
</dbReference>
<dbReference type="PROSITE" id="PS50222">
    <property type="entry name" value="EF_HAND_2"/>
    <property type="match status" value="1"/>
</dbReference>